<dbReference type="Proteomes" id="UP001163823">
    <property type="component" value="Chromosome 3"/>
</dbReference>
<dbReference type="PANTHER" id="PTHR35095">
    <property type="entry name" value="OS05G0143300 PROTEIN"/>
    <property type="match status" value="1"/>
</dbReference>
<dbReference type="PANTHER" id="PTHR35095:SF1">
    <property type="entry name" value="OS05G0143300 PROTEIN"/>
    <property type="match status" value="1"/>
</dbReference>
<organism evidence="1 2">
    <name type="scientific">Quillaja saponaria</name>
    <name type="common">Soap bark tree</name>
    <dbReference type="NCBI Taxonomy" id="32244"/>
    <lineage>
        <taxon>Eukaryota</taxon>
        <taxon>Viridiplantae</taxon>
        <taxon>Streptophyta</taxon>
        <taxon>Embryophyta</taxon>
        <taxon>Tracheophyta</taxon>
        <taxon>Spermatophyta</taxon>
        <taxon>Magnoliopsida</taxon>
        <taxon>eudicotyledons</taxon>
        <taxon>Gunneridae</taxon>
        <taxon>Pentapetalae</taxon>
        <taxon>rosids</taxon>
        <taxon>fabids</taxon>
        <taxon>Fabales</taxon>
        <taxon>Quillajaceae</taxon>
        <taxon>Quillaja</taxon>
    </lineage>
</organism>
<keyword evidence="1" id="KW-0378">Hydrolase</keyword>
<protein>
    <submittedName>
        <fullName evidence="1">Helicase</fullName>
    </submittedName>
</protein>
<sequence>MVLKICLMASHGYPSGLVLQQEQGLCRVLKDCQPLLPSPVAIPGMMRCGPLNPRPNMCQESLKSESGWLSNQFVKIDPVVHRPVLIDVQETHPDSVLFSFGIAEQCTRHDKILQFLMSGTSETDSGGFDISWMPDLMGLQPLTNDLDKPFATSFIYPNCKSVQKPFLDFVGDLGCNSNVIVHPDGQALFMGSGAEMKDLLSVVAEFYVSKNSLKWRKKTVLIPHYPRLNINEAGTEVLLSSFNVQATTIAPLKSSPEKIKVKPSPKKNRKKLGRERDLYKKNYFHACESLLSLMVDKKQRRKTAILSLMKSGPELPELLTQFSVGIAGTGLAVLFSVAYKVASGRVPFCSSKLFNTGFGFGLFWLSWAVNKMRDTIIYISKNGGKFGLKDEETMRRLDKSMGEIYFRAAALLAVALMRLA</sequence>
<gene>
    <name evidence="1" type="ORF">O6P43_007075</name>
</gene>
<keyword evidence="2" id="KW-1185">Reference proteome</keyword>
<comment type="caution">
    <text evidence="1">The sequence shown here is derived from an EMBL/GenBank/DDBJ whole genome shotgun (WGS) entry which is preliminary data.</text>
</comment>
<evidence type="ECO:0000313" key="1">
    <source>
        <dbReference type="EMBL" id="KAJ7977450.1"/>
    </source>
</evidence>
<dbReference type="AlphaFoldDB" id="A0AAD7Q9Z7"/>
<accession>A0AAD7Q9Z7</accession>
<dbReference type="EMBL" id="JARAOO010000003">
    <property type="protein sequence ID" value="KAJ7977450.1"/>
    <property type="molecule type" value="Genomic_DNA"/>
</dbReference>
<proteinExistence type="predicted"/>
<evidence type="ECO:0000313" key="2">
    <source>
        <dbReference type="Proteomes" id="UP001163823"/>
    </source>
</evidence>
<keyword evidence="1" id="KW-0347">Helicase</keyword>
<name>A0AAD7Q9Z7_QUISA</name>
<dbReference type="KEGG" id="qsa:O6P43_007075"/>
<dbReference type="GO" id="GO:0004386">
    <property type="term" value="F:helicase activity"/>
    <property type="evidence" value="ECO:0007669"/>
    <property type="project" value="UniProtKB-KW"/>
</dbReference>
<keyword evidence="1" id="KW-0547">Nucleotide-binding</keyword>
<reference evidence="1" key="1">
    <citation type="journal article" date="2023" name="Science">
        <title>Elucidation of the pathway for biosynthesis of saponin adjuvants from the soapbark tree.</title>
        <authorList>
            <person name="Reed J."/>
            <person name="Orme A."/>
            <person name="El-Demerdash A."/>
            <person name="Owen C."/>
            <person name="Martin L.B.B."/>
            <person name="Misra R.C."/>
            <person name="Kikuchi S."/>
            <person name="Rejzek M."/>
            <person name="Martin A.C."/>
            <person name="Harkess A."/>
            <person name="Leebens-Mack J."/>
            <person name="Louveau T."/>
            <person name="Stephenson M.J."/>
            <person name="Osbourn A."/>
        </authorList>
    </citation>
    <scope>NUCLEOTIDE SEQUENCE</scope>
    <source>
        <strain evidence="1">S10</strain>
    </source>
</reference>
<keyword evidence="1" id="KW-0067">ATP-binding</keyword>